<protein>
    <recommendedName>
        <fullName evidence="5">SAM domain-containing protein</fullName>
    </recommendedName>
</protein>
<dbReference type="EMBL" id="KV448342">
    <property type="protein sequence ID" value="OAX37602.1"/>
    <property type="molecule type" value="Genomic_DNA"/>
</dbReference>
<dbReference type="STRING" id="1314800.A0A1B7MYC8"/>
<feature type="compositionally biased region" description="Low complexity" evidence="4">
    <location>
        <begin position="154"/>
        <end position="164"/>
    </location>
</feature>
<feature type="region of interest" description="Disordered" evidence="4">
    <location>
        <begin position="498"/>
        <end position="552"/>
    </location>
</feature>
<feature type="domain" description="SAM" evidence="5">
    <location>
        <begin position="77"/>
        <end position="140"/>
    </location>
</feature>
<dbReference type="SMART" id="SM01304">
    <property type="entry name" value="Ras_bdg_2"/>
    <property type="match status" value="1"/>
</dbReference>
<dbReference type="Gene3D" id="1.10.150.50">
    <property type="entry name" value="Transcription Factor, Ets-1"/>
    <property type="match status" value="1"/>
</dbReference>
<feature type="region of interest" description="Disordered" evidence="4">
    <location>
        <begin position="337"/>
        <end position="386"/>
    </location>
</feature>
<dbReference type="SMART" id="SM00454">
    <property type="entry name" value="SAM"/>
    <property type="match status" value="1"/>
</dbReference>
<dbReference type="InterPro" id="IPR029458">
    <property type="entry name" value="Ras-bd_By2"/>
</dbReference>
<dbReference type="PROSITE" id="PS50105">
    <property type="entry name" value="SAM_DOMAIN"/>
    <property type="match status" value="1"/>
</dbReference>
<dbReference type="Pfam" id="PF07647">
    <property type="entry name" value="SAM_2"/>
    <property type="match status" value="1"/>
</dbReference>
<dbReference type="Gene3D" id="3.10.20.90">
    <property type="entry name" value="Phosphatidylinositol 3-kinase Catalytic Subunit, Chain A, domain 1"/>
    <property type="match status" value="1"/>
</dbReference>
<keyword evidence="2" id="KW-0808">Transferase</keyword>
<name>A0A1B7MYC8_9AGAM</name>
<dbReference type="Pfam" id="PF14847">
    <property type="entry name" value="Ras_bdg_2"/>
    <property type="match status" value="1"/>
</dbReference>
<evidence type="ECO:0000313" key="7">
    <source>
        <dbReference type="Proteomes" id="UP000092154"/>
    </source>
</evidence>
<feature type="region of interest" description="Disordered" evidence="4">
    <location>
        <begin position="611"/>
        <end position="659"/>
    </location>
</feature>
<dbReference type="InterPro" id="IPR001660">
    <property type="entry name" value="SAM"/>
</dbReference>
<feature type="compositionally biased region" description="Polar residues" evidence="4">
    <location>
        <begin position="197"/>
        <end position="224"/>
    </location>
</feature>
<evidence type="ECO:0000313" key="6">
    <source>
        <dbReference type="EMBL" id="OAX37602.1"/>
    </source>
</evidence>
<organism evidence="6 7">
    <name type="scientific">Rhizopogon vinicolor AM-OR11-026</name>
    <dbReference type="NCBI Taxonomy" id="1314800"/>
    <lineage>
        <taxon>Eukaryota</taxon>
        <taxon>Fungi</taxon>
        <taxon>Dikarya</taxon>
        <taxon>Basidiomycota</taxon>
        <taxon>Agaricomycotina</taxon>
        <taxon>Agaricomycetes</taxon>
        <taxon>Agaricomycetidae</taxon>
        <taxon>Boletales</taxon>
        <taxon>Suillineae</taxon>
        <taxon>Rhizopogonaceae</taxon>
        <taxon>Rhizopogon</taxon>
    </lineage>
</organism>
<keyword evidence="7" id="KW-1185">Reference proteome</keyword>
<evidence type="ECO:0000256" key="4">
    <source>
        <dbReference type="SAM" id="MobiDB-lite"/>
    </source>
</evidence>
<sequence length="683" mass="74681">MTGISASSRDLPSLDLTQSESADSYLQNYRFNAPHSLITLGAPRAQHCPFPATPIYSIRGILDPPPDIAFLDYLRSWDDDHVARWLTNIKCSSHVETFRNNDVRGDLLLELDLETLKEMGIMSFGDRLRIVNGVKDMRNRCSPWNASPPAFTGSGSRDSSPVSSTNKHLDSNRPTPLVLSPSSRRTDLPSVLRDPQFSDSIPHTSPIGWSTTPNNTNAGSSFPPVSTRGRQRTLNPLVVPLMRPPNQFDAANHINSPLSPASTSAGSSTNRWSSSSFGLPASPRSPPNMKPWIRSPTPLESRSPSRAHDVPSPLVLSPIDALAPRPSLSGASEYSYTSMQIPESHSSQTGGQKRSSFSPKPRDSTSSCPTAFSPRLSPSSSATRRPSLDDLHRKLIKFVVPEEGRSCVVDVADCQCGVSVMEKVLKKVDKSRLRRNGVSSLVEMDCGLRVDGWSVYLKWDEMNGSGDPLTQAELLAVCHSSCAPCDPVKERGLILRKSGQIKPSKDLHQIPGESPSHTRPTSPMPPQEPTEPDGQPDAEKPLASSKTIEESKVRAIKMGTKISVFSVHDTEKPDLPSASSLKKSPKLRDLLCHRPAGELIPQHLTEYLPFAERNAPRKARSQDKLSGDSSEGVGKERSDSRMSASRFSESSQGSRPVQRSKFTGTLIELWESWKGAPLYPGQL</sequence>
<evidence type="ECO:0000256" key="3">
    <source>
        <dbReference type="ARBA" id="ARBA00022777"/>
    </source>
</evidence>
<dbReference type="AlphaFoldDB" id="A0A1B7MYC8"/>
<proteinExistence type="inferred from homology"/>
<dbReference type="Proteomes" id="UP000092154">
    <property type="component" value="Unassembled WGS sequence"/>
</dbReference>
<dbReference type="OrthoDB" id="266718at2759"/>
<evidence type="ECO:0000256" key="1">
    <source>
        <dbReference type="ARBA" id="ARBA00006529"/>
    </source>
</evidence>
<gene>
    <name evidence="6" type="ORF">K503DRAFT_225800</name>
</gene>
<dbReference type="InParanoid" id="A0A1B7MYC8"/>
<feature type="region of interest" description="Disordered" evidence="4">
    <location>
        <begin position="248"/>
        <end position="312"/>
    </location>
</feature>
<dbReference type="InterPro" id="IPR013761">
    <property type="entry name" value="SAM/pointed_sf"/>
</dbReference>
<feature type="compositionally biased region" description="Polar residues" evidence="4">
    <location>
        <begin position="253"/>
        <end position="277"/>
    </location>
</feature>
<dbReference type="SUPFAM" id="SSF47769">
    <property type="entry name" value="SAM/Pointed domain"/>
    <property type="match status" value="1"/>
</dbReference>
<dbReference type="GO" id="GO:0016301">
    <property type="term" value="F:kinase activity"/>
    <property type="evidence" value="ECO:0007669"/>
    <property type="project" value="UniProtKB-KW"/>
</dbReference>
<feature type="compositionally biased region" description="Polar residues" evidence="4">
    <location>
        <begin position="337"/>
        <end position="384"/>
    </location>
</feature>
<keyword evidence="3" id="KW-0418">Kinase</keyword>
<evidence type="ECO:0000256" key="2">
    <source>
        <dbReference type="ARBA" id="ARBA00022679"/>
    </source>
</evidence>
<feature type="region of interest" description="Disordered" evidence="4">
    <location>
        <begin position="143"/>
        <end position="229"/>
    </location>
</feature>
<accession>A0A1B7MYC8</accession>
<reference evidence="6 7" key="1">
    <citation type="submission" date="2016-06" db="EMBL/GenBank/DDBJ databases">
        <title>Comparative genomics of the ectomycorrhizal sister species Rhizopogon vinicolor and Rhizopogon vesiculosus (Basidiomycota: Boletales) reveals a divergence of the mating type B locus.</title>
        <authorList>
            <consortium name="DOE Joint Genome Institute"/>
            <person name="Mujic A.B."/>
            <person name="Kuo A."/>
            <person name="Tritt A."/>
            <person name="Lipzen A."/>
            <person name="Chen C."/>
            <person name="Johnson J."/>
            <person name="Sharma A."/>
            <person name="Barry K."/>
            <person name="Grigoriev I.V."/>
            <person name="Spatafora J.W."/>
        </authorList>
    </citation>
    <scope>NUCLEOTIDE SEQUENCE [LARGE SCALE GENOMIC DNA]</scope>
    <source>
        <strain evidence="6 7">AM-OR11-026</strain>
    </source>
</reference>
<comment type="similarity">
    <text evidence="1">Belongs to the protein kinase superfamily. STE Ser/Thr protein kinase family. MAP kinase kinase kinase subfamily.</text>
</comment>
<feature type="compositionally biased region" description="Low complexity" evidence="4">
    <location>
        <begin position="641"/>
        <end position="651"/>
    </location>
</feature>
<evidence type="ECO:0000259" key="5">
    <source>
        <dbReference type="PROSITE" id="PS50105"/>
    </source>
</evidence>